<evidence type="ECO:0000256" key="1">
    <source>
        <dbReference type="SAM" id="MobiDB-lite"/>
    </source>
</evidence>
<reference evidence="2" key="1">
    <citation type="submission" date="2022-08" db="EMBL/GenBank/DDBJ databases">
        <authorList>
            <consortium name="DOE Joint Genome Institute"/>
            <person name="Min B."/>
            <person name="Riley R."/>
            <person name="Sierra-Patev S."/>
            <person name="Naranjo-Ortiz M."/>
            <person name="Looney B."/>
            <person name="Konkel Z."/>
            <person name="Slot J.C."/>
            <person name="Sakamoto Y."/>
            <person name="Steenwyk J.L."/>
            <person name="Rokas A."/>
            <person name="Carro J."/>
            <person name="Camarero S."/>
            <person name="Ferreira P."/>
            <person name="Molpeceres G."/>
            <person name="Ruiz-Duenas F.J."/>
            <person name="Serrano A."/>
            <person name="Henrissat B."/>
            <person name="Drula E."/>
            <person name="Hughes K.W."/>
            <person name="Mata J.L."/>
            <person name="Ishikawa N.K."/>
            <person name="Vargas-Isla R."/>
            <person name="Ushijima S."/>
            <person name="Smith C.A."/>
            <person name="Ahrendt S."/>
            <person name="Andreopoulos W."/>
            <person name="He G."/>
            <person name="Labutti K."/>
            <person name="Lipzen A."/>
            <person name="Ng V."/>
            <person name="Sandor L."/>
            <person name="Barry K."/>
            <person name="Martinez A.T."/>
            <person name="Xiao Y."/>
            <person name="Gibbons J.G."/>
            <person name="Terashima K."/>
            <person name="Hibbett D.S."/>
            <person name="Grigoriev I.V."/>
        </authorList>
    </citation>
    <scope>NUCLEOTIDE SEQUENCE</scope>
    <source>
        <strain evidence="2">TFB10827</strain>
    </source>
</reference>
<feature type="compositionally biased region" description="Polar residues" evidence="1">
    <location>
        <begin position="28"/>
        <end position="37"/>
    </location>
</feature>
<dbReference type="EMBL" id="MU791250">
    <property type="protein sequence ID" value="KAJ3990998.1"/>
    <property type="molecule type" value="Genomic_DNA"/>
</dbReference>
<feature type="non-terminal residue" evidence="2">
    <location>
        <position position="167"/>
    </location>
</feature>
<protein>
    <recommendedName>
        <fullName evidence="4">HTH CENPB-type domain-containing protein</fullName>
    </recommendedName>
</protein>
<evidence type="ECO:0000313" key="2">
    <source>
        <dbReference type="EMBL" id="KAJ3990998.1"/>
    </source>
</evidence>
<accession>A0ABQ8PX32</accession>
<name>A0ABQ8PX32_9AGAR</name>
<evidence type="ECO:0008006" key="4">
    <source>
        <dbReference type="Google" id="ProtNLM"/>
    </source>
</evidence>
<proteinExistence type="predicted"/>
<dbReference type="Gene3D" id="1.10.10.60">
    <property type="entry name" value="Homeodomain-like"/>
    <property type="match status" value="1"/>
</dbReference>
<dbReference type="Proteomes" id="UP001163828">
    <property type="component" value="Unassembled WGS sequence"/>
</dbReference>
<organism evidence="2 3">
    <name type="scientific">Lentinula boryana</name>
    <dbReference type="NCBI Taxonomy" id="40481"/>
    <lineage>
        <taxon>Eukaryota</taxon>
        <taxon>Fungi</taxon>
        <taxon>Dikarya</taxon>
        <taxon>Basidiomycota</taxon>
        <taxon>Agaricomycotina</taxon>
        <taxon>Agaricomycetes</taxon>
        <taxon>Agaricomycetidae</taxon>
        <taxon>Agaricales</taxon>
        <taxon>Marasmiineae</taxon>
        <taxon>Omphalotaceae</taxon>
        <taxon>Lentinula</taxon>
    </lineage>
</organism>
<feature type="region of interest" description="Disordered" evidence="1">
    <location>
        <begin position="1"/>
        <end position="40"/>
    </location>
</feature>
<evidence type="ECO:0000313" key="3">
    <source>
        <dbReference type="Proteomes" id="UP001163828"/>
    </source>
</evidence>
<sequence>MPLEEKKRAARNKPTPYNRQPQKPKANTPRTSATSALPSRKQHLTLYDKLTILDYANKHPSLPQDRICKYFATRQEGALIFTQSTLSRILRQQEELKHRVESNPTALSAKKARIVTRPDVERALYLWFKHFNEEKGEVATGAMLEAKRLEFEKLLDVPEEERLTGRG</sequence>
<gene>
    <name evidence="2" type="ORF">F5050DRAFT_1582178</name>
</gene>
<comment type="caution">
    <text evidence="2">The sequence shown here is derived from an EMBL/GenBank/DDBJ whole genome shotgun (WGS) entry which is preliminary data.</text>
</comment>
<keyword evidence="3" id="KW-1185">Reference proteome</keyword>